<dbReference type="KEGG" id="spse:SULPSESMR1_01704"/>
<dbReference type="Pfam" id="PF03938">
    <property type="entry name" value="OmpH"/>
    <property type="match status" value="1"/>
</dbReference>
<feature type="signal peptide" evidence="2">
    <location>
        <begin position="1"/>
        <end position="23"/>
    </location>
</feature>
<dbReference type="GO" id="GO:0051082">
    <property type="term" value="F:unfolded protein binding"/>
    <property type="evidence" value="ECO:0007669"/>
    <property type="project" value="InterPro"/>
</dbReference>
<dbReference type="AlphaFoldDB" id="A0A221K0J4"/>
<evidence type="ECO:0000313" key="4">
    <source>
        <dbReference type="Proteomes" id="UP000199754"/>
    </source>
</evidence>
<evidence type="ECO:0000313" key="3">
    <source>
        <dbReference type="EMBL" id="ASM72515.1"/>
    </source>
</evidence>
<keyword evidence="4" id="KW-1185">Reference proteome</keyword>
<reference evidence="3 4" key="1">
    <citation type="submission" date="2017-07" db="EMBL/GenBank/DDBJ databases">
        <title>Genome Sequence of Sulfitobacter pseudonitzschiae Strain SMR1 Isolated from a culture of the Diatom Skeletonema marinoi.</title>
        <authorList>
            <person name="Topel M."/>
            <person name="Pinder M.I.M."/>
            <person name="Johansson O.N."/>
            <person name="Kourtchenko O."/>
            <person name="Godhe A."/>
            <person name="Clarke A.K."/>
        </authorList>
    </citation>
    <scope>NUCLEOTIDE SEQUENCE [LARGE SCALE GENOMIC DNA]</scope>
    <source>
        <strain evidence="3 4">SMR1</strain>
    </source>
</reference>
<keyword evidence="1" id="KW-0175">Coiled coil</keyword>
<feature type="chain" id="PRO_5012533175" evidence="2">
    <location>
        <begin position="24"/>
        <end position="190"/>
    </location>
</feature>
<dbReference type="InterPro" id="IPR005632">
    <property type="entry name" value="Chaperone_Skp"/>
</dbReference>
<dbReference type="STRING" id="1402135.SAMN05444149_105466"/>
<keyword evidence="2" id="KW-0732">Signal</keyword>
<protein>
    <submittedName>
        <fullName evidence="3">Outer membrane protein (OmpH-like)</fullName>
    </submittedName>
</protein>
<dbReference type="SMART" id="SM00935">
    <property type="entry name" value="OmpH"/>
    <property type="match status" value="1"/>
</dbReference>
<accession>A0A221K0J4</accession>
<dbReference type="EMBL" id="CP022415">
    <property type="protein sequence ID" value="ASM72515.1"/>
    <property type="molecule type" value="Genomic_DNA"/>
</dbReference>
<dbReference type="InterPro" id="IPR024930">
    <property type="entry name" value="Skp_dom_sf"/>
</dbReference>
<dbReference type="OrthoDB" id="7868372at2"/>
<evidence type="ECO:0000256" key="1">
    <source>
        <dbReference type="SAM" id="Coils"/>
    </source>
</evidence>
<evidence type="ECO:0000256" key="2">
    <source>
        <dbReference type="SAM" id="SignalP"/>
    </source>
</evidence>
<proteinExistence type="predicted"/>
<sequence>MRRFARVFLTLLATALAGSFVVAQEQPAPTPAPAQRSAVQTPILTIDTERLFSQSAFGLRVAREIEERGAALSAENRSIEAELGAEEQELTEKRSAMEPGAFRVLADAFDQKVQDTRRAQEAKGRELSQLLEKEQIAFLNTAAPILESLMRDSGAGVILERRSVFLSANAIDITDAAIARINTALGDGAN</sequence>
<gene>
    <name evidence="3" type="ORF">SULPSESMR1_01704</name>
</gene>
<feature type="coiled-coil region" evidence="1">
    <location>
        <begin position="62"/>
        <end position="96"/>
    </location>
</feature>
<dbReference type="Gene3D" id="3.30.910.20">
    <property type="entry name" value="Skp domain"/>
    <property type="match status" value="1"/>
</dbReference>
<organism evidence="3 4">
    <name type="scientific">Pseudosulfitobacter pseudonitzschiae</name>
    <dbReference type="NCBI Taxonomy" id="1402135"/>
    <lineage>
        <taxon>Bacteria</taxon>
        <taxon>Pseudomonadati</taxon>
        <taxon>Pseudomonadota</taxon>
        <taxon>Alphaproteobacteria</taxon>
        <taxon>Rhodobacterales</taxon>
        <taxon>Roseobacteraceae</taxon>
        <taxon>Pseudosulfitobacter</taxon>
    </lineage>
</organism>
<dbReference type="Proteomes" id="UP000199754">
    <property type="component" value="Chromosome"/>
</dbReference>
<name>A0A221K0J4_9RHOB</name>
<dbReference type="RefSeq" id="WP_089420415.1">
    <property type="nucleotide sequence ID" value="NZ_CP022415.1"/>
</dbReference>
<dbReference type="SUPFAM" id="SSF111384">
    <property type="entry name" value="OmpH-like"/>
    <property type="match status" value="1"/>
</dbReference>